<keyword evidence="2" id="KW-0819">tRNA processing</keyword>
<feature type="domain" description="Pseudouridine synthase RsuA/RluA-like" evidence="5">
    <location>
        <begin position="24"/>
        <end position="170"/>
    </location>
</feature>
<name>A0ABW2ILB1_9PROT</name>
<dbReference type="SUPFAM" id="SSF55120">
    <property type="entry name" value="Pseudouridine synthase"/>
    <property type="match status" value="1"/>
</dbReference>
<protein>
    <recommendedName>
        <fullName evidence="4">Pseudouridine synthase</fullName>
        <ecNumber evidence="4">5.4.99.-</ecNumber>
    </recommendedName>
</protein>
<evidence type="ECO:0000259" key="5">
    <source>
        <dbReference type="Pfam" id="PF00849"/>
    </source>
</evidence>
<comment type="catalytic activity">
    <reaction evidence="4">
        <text>a uridine in RNA = a pseudouridine in RNA</text>
        <dbReference type="Rhea" id="RHEA:48348"/>
        <dbReference type="Rhea" id="RHEA-COMP:12068"/>
        <dbReference type="Rhea" id="RHEA-COMP:12069"/>
        <dbReference type="ChEBI" id="CHEBI:65314"/>
        <dbReference type="ChEBI" id="CHEBI:65315"/>
    </reaction>
</comment>
<reference evidence="7" key="1">
    <citation type="journal article" date="2019" name="Int. J. Syst. Evol. Microbiol.">
        <title>The Global Catalogue of Microorganisms (GCM) 10K type strain sequencing project: providing services to taxonomists for standard genome sequencing and annotation.</title>
        <authorList>
            <consortium name="The Broad Institute Genomics Platform"/>
            <consortium name="The Broad Institute Genome Sequencing Center for Infectious Disease"/>
            <person name="Wu L."/>
            <person name="Ma J."/>
        </authorList>
    </citation>
    <scope>NUCLEOTIDE SEQUENCE [LARGE SCALE GENOMIC DNA]</scope>
    <source>
        <strain evidence="7">CCUG 51308</strain>
    </source>
</reference>
<comment type="caution">
    <text evidence="6">The sequence shown here is derived from an EMBL/GenBank/DDBJ whole genome shotgun (WGS) entry which is preliminary data.</text>
</comment>
<accession>A0ABW2ILB1</accession>
<dbReference type="PANTHER" id="PTHR21600:SF91">
    <property type="entry name" value="DUAL-SPECIFICITY RNA PSEUDOURIDINE SYNTHASE RLUA"/>
    <property type="match status" value="1"/>
</dbReference>
<keyword evidence="3 4" id="KW-0413">Isomerase</keyword>
<evidence type="ECO:0000256" key="2">
    <source>
        <dbReference type="ARBA" id="ARBA00022694"/>
    </source>
</evidence>
<comment type="similarity">
    <text evidence="1 4">Belongs to the pseudouridine synthase RluA family.</text>
</comment>
<dbReference type="InterPro" id="IPR006225">
    <property type="entry name" value="PsdUridine_synth_RluC/D"/>
</dbReference>
<sequence length="219" mass="25305">MKREFIYAPAKHPNIVVIYEDEAFLVLDKPSGLLSVPGRLPEHADCLETRAQSEYPEARTVHRLDMATSGVWVMARKREMMRHLGLQFERRHTSKTYIARVWGEIEKDEGFIDEPLICDWPNRPKQMVCYENGKPSQTHWRVLERSNGTTRVELTPITGRTHQLRVHMQHIGHPILADRIYAHEEAFVLADRLQLHAASITMRHPIGGEPITFESPAPF</sequence>
<dbReference type="Proteomes" id="UP001596492">
    <property type="component" value="Unassembled WGS sequence"/>
</dbReference>
<dbReference type="CDD" id="cd02869">
    <property type="entry name" value="PseudoU_synth_RluA_like"/>
    <property type="match status" value="1"/>
</dbReference>
<organism evidence="6 7">
    <name type="scientific">Hirschia litorea</name>
    <dbReference type="NCBI Taxonomy" id="1199156"/>
    <lineage>
        <taxon>Bacteria</taxon>
        <taxon>Pseudomonadati</taxon>
        <taxon>Pseudomonadota</taxon>
        <taxon>Alphaproteobacteria</taxon>
        <taxon>Hyphomonadales</taxon>
        <taxon>Hyphomonadaceae</taxon>
        <taxon>Hirschia</taxon>
    </lineage>
</organism>
<evidence type="ECO:0000256" key="1">
    <source>
        <dbReference type="ARBA" id="ARBA00010876"/>
    </source>
</evidence>
<gene>
    <name evidence="6" type="ORF">ACFQS8_08335</name>
</gene>
<evidence type="ECO:0000313" key="6">
    <source>
        <dbReference type="EMBL" id="MFC7291620.1"/>
    </source>
</evidence>
<dbReference type="Gene3D" id="3.30.2350.10">
    <property type="entry name" value="Pseudouridine synthase"/>
    <property type="match status" value="1"/>
</dbReference>
<dbReference type="NCBIfam" id="TIGR00005">
    <property type="entry name" value="rluA_subfam"/>
    <property type="match status" value="1"/>
</dbReference>
<dbReference type="InterPro" id="IPR050188">
    <property type="entry name" value="RluA_PseudoU_synthase"/>
</dbReference>
<evidence type="ECO:0000256" key="3">
    <source>
        <dbReference type="ARBA" id="ARBA00023235"/>
    </source>
</evidence>
<keyword evidence="7" id="KW-1185">Reference proteome</keyword>
<evidence type="ECO:0000256" key="4">
    <source>
        <dbReference type="RuleBase" id="RU362028"/>
    </source>
</evidence>
<dbReference type="PANTHER" id="PTHR21600">
    <property type="entry name" value="MITOCHONDRIAL RNA PSEUDOURIDINE SYNTHASE"/>
    <property type="match status" value="1"/>
</dbReference>
<proteinExistence type="inferred from homology"/>
<dbReference type="Pfam" id="PF00849">
    <property type="entry name" value="PseudoU_synth_2"/>
    <property type="match status" value="1"/>
</dbReference>
<dbReference type="InterPro" id="IPR006145">
    <property type="entry name" value="PsdUridine_synth_RsuA/RluA"/>
</dbReference>
<dbReference type="InterPro" id="IPR020103">
    <property type="entry name" value="PsdUridine_synth_cat_dom_sf"/>
</dbReference>
<dbReference type="EC" id="5.4.99.-" evidence="4"/>
<evidence type="ECO:0000313" key="7">
    <source>
        <dbReference type="Proteomes" id="UP001596492"/>
    </source>
</evidence>
<comment type="function">
    <text evidence="4">Responsible for synthesis of pseudouridine from uracil.</text>
</comment>
<dbReference type="EMBL" id="JBHTBR010000004">
    <property type="protein sequence ID" value="MFC7291620.1"/>
    <property type="molecule type" value="Genomic_DNA"/>
</dbReference>
<dbReference type="RefSeq" id="WP_382166858.1">
    <property type="nucleotide sequence ID" value="NZ_JBHTBR010000004.1"/>
</dbReference>